<sequence length="116" mass="13381">MTYGQIIRESSIIANKETSRKTVADRLSYCREVCMLALDAEFEEQGLIGGPNEIVEVNECKIGRRKYHRGRVVEGCWILEMIHRGHPTNYRLEICPENKRDKDTLLNLIRKHVAPG</sequence>
<dbReference type="AlphaFoldDB" id="A0A0J7MP46"/>
<evidence type="ECO:0000313" key="2">
    <source>
        <dbReference type="Proteomes" id="UP000036403"/>
    </source>
</evidence>
<name>A0A0J7MP46_LASNI</name>
<feature type="non-terminal residue" evidence="1">
    <location>
        <position position="116"/>
    </location>
</feature>
<keyword evidence="2" id="KW-1185">Reference proteome</keyword>
<dbReference type="Proteomes" id="UP000036403">
    <property type="component" value="Unassembled WGS sequence"/>
</dbReference>
<evidence type="ECO:0000313" key="1">
    <source>
        <dbReference type="EMBL" id="KMQ82375.1"/>
    </source>
</evidence>
<dbReference type="OrthoDB" id="10052789at2759"/>
<accession>A0A0J7MP46</accession>
<reference evidence="1 2" key="1">
    <citation type="submission" date="2015-04" db="EMBL/GenBank/DDBJ databases">
        <title>Lasius niger genome sequencing.</title>
        <authorList>
            <person name="Konorov E.A."/>
            <person name="Nikitin M.A."/>
            <person name="Kirill M.V."/>
            <person name="Chang P."/>
        </authorList>
    </citation>
    <scope>NUCLEOTIDE SEQUENCE [LARGE SCALE GENOMIC DNA]</scope>
    <source>
        <tissue evidence="1">Whole</tissue>
    </source>
</reference>
<dbReference type="EMBL" id="LBMM01025923">
    <property type="protein sequence ID" value="KMQ82375.1"/>
    <property type="molecule type" value="Genomic_DNA"/>
</dbReference>
<comment type="caution">
    <text evidence="1">The sequence shown here is derived from an EMBL/GenBank/DDBJ whole genome shotgun (WGS) entry which is preliminary data.</text>
</comment>
<gene>
    <name evidence="1" type="ORF">RF55_23192</name>
</gene>
<protein>
    <submittedName>
        <fullName evidence="1">Protein tssc4-like isoform x1 protein</fullName>
    </submittedName>
</protein>
<proteinExistence type="predicted"/>
<organism evidence="1 2">
    <name type="scientific">Lasius niger</name>
    <name type="common">Black garden ant</name>
    <dbReference type="NCBI Taxonomy" id="67767"/>
    <lineage>
        <taxon>Eukaryota</taxon>
        <taxon>Metazoa</taxon>
        <taxon>Ecdysozoa</taxon>
        <taxon>Arthropoda</taxon>
        <taxon>Hexapoda</taxon>
        <taxon>Insecta</taxon>
        <taxon>Pterygota</taxon>
        <taxon>Neoptera</taxon>
        <taxon>Endopterygota</taxon>
        <taxon>Hymenoptera</taxon>
        <taxon>Apocrita</taxon>
        <taxon>Aculeata</taxon>
        <taxon>Formicoidea</taxon>
        <taxon>Formicidae</taxon>
        <taxon>Formicinae</taxon>
        <taxon>Lasius</taxon>
        <taxon>Lasius</taxon>
    </lineage>
</organism>
<dbReference type="PaxDb" id="67767-A0A0J7MP46"/>